<accession>A0ACB9JGF3</accession>
<keyword evidence="2" id="KW-1185">Reference proteome</keyword>
<gene>
    <name evidence="1" type="ORF">L1987_12651</name>
</gene>
<name>A0ACB9JGF3_9ASTR</name>
<reference evidence="2" key="1">
    <citation type="journal article" date="2022" name="Mol. Ecol. Resour.">
        <title>The genomes of chicory, endive, great burdock and yacon provide insights into Asteraceae palaeo-polyploidization history and plant inulin production.</title>
        <authorList>
            <person name="Fan W."/>
            <person name="Wang S."/>
            <person name="Wang H."/>
            <person name="Wang A."/>
            <person name="Jiang F."/>
            <person name="Liu H."/>
            <person name="Zhao H."/>
            <person name="Xu D."/>
            <person name="Zhang Y."/>
        </authorList>
    </citation>
    <scope>NUCLEOTIDE SEQUENCE [LARGE SCALE GENOMIC DNA]</scope>
    <source>
        <strain evidence="2">cv. Yunnan</strain>
    </source>
</reference>
<reference evidence="1 2" key="2">
    <citation type="journal article" date="2022" name="Mol. Ecol. Resour.">
        <title>The genomes of chicory, endive, great burdock and yacon provide insights into Asteraceae paleo-polyploidization history and plant inulin production.</title>
        <authorList>
            <person name="Fan W."/>
            <person name="Wang S."/>
            <person name="Wang H."/>
            <person name="Wang A."/>
            <person name="Jiang F."/>
            <person name="Liu H."/>
            <person name="Zhao H."/>
            <person name="Xu D."/>
            <person name="Zhang Y."/>
        </authorList>
    </citation>
    <scope>NUCLEOTIDE SEQUENCE [LARGE SCALE GENOMIC DNA]</scope>
    <source>
        <strain evidence="2">cv. Yunnan</strain>
        <tissue evidence="1">Leaves</tissue>
    </source>
</reference>
<sequence length="803" mass="90580">MAETHDESGSSEQGPSNNTWWSSEFIDKFESVSLDMKKETPTHRRSMSSSTYDGFLSQSQSASQILWSTGVLSKPIPNGFYSVVHDKRLKDLFDDIPTLEELHDLELQGVKADIILVDSQKDKKLSMLKQLISTLVKGLNSNPAAIIKKIAGLVSDFYKRPQFDSPIKATLEDASHMPGSRGVQFLGHIKNGSCRPRAILFKVLADTVGFESRLVAGLPDDGVGECVDSYKHMSVVVVLNSVELLVDLMRFPGQLIPQSTKAIFMTHISGAGESDSAENDSCDSPLEPNSPLYGFSERMDTDSSEKDDNLHHQRRLESSLNVPGPSLRSKMMRSASSIDGKWSLSRSEPDIAASFWRRSRRKVINEPRTASSSPEHPSFRARGRSMLSGDRRSFRDYPDDIGPSRSDGTSTSEHRRNRRSISITPEIGDDIVRAVRAMNETLKQNRLLREQVDSRLQNADLKKDESEHEHDGTPLYSLKREHMSSQKAISLPTSPHEFRNPKASGGISDVMVRDEAVSTWSKILDSPMFQNKPLLPYQEWNIDFSELTVGTRVGIGFFGEVFRGIWNGTEVAIKVFLEQDLTAENMEDFCNEISILSRLRHPNVILFLGACTRPPRLSMVTEYMEMGSLYYLIHLSGQKKKLSWRRRLKMLRDICRGLMCIHRMKIAHRDIKSANCLVNKHWTVKICDFGLSRMMTESPMKDTSSAGTPEWMAPELIRNEPFTEKCDIFSLGVIMWELCTLSRPWEGLPPERVVYSVANEGSRLDIPEGPLGRLIADCWAEPHERPSCEVILTRLLDCEYTLC</sequence>
<dbReference type="Proteomes" id="UP001056120">
    <property type="component" value="Linkage Group LG04"/>
</dbReference>
<evidence type="ECO:0000313" key="2">
    <source>
        <dbReference type="Proteomes" id="UP001056120"/>
    </source>
</evidence>
<proteinExistence type="predicted"/>
<evidence type="ECO:0000313" key="1">
    <source>
        <dbReference type="EMBL" id="KAI3818830.1"/>
    </source>
</evidence>
<protein>
    <submittedName>
        <fullName evidence="1">Uncharacterized protein</fullName>
    </submittedName>
</protein>
<comment type="caution">
    <text evidence="1">The sequence shown here is derived from an EMBL/GenBank/DDBJ whole genome shotgun (WGS) entry which is preliminary data.</text>
</comment>
<organism evidence="1 2">
    <name type="scientific">Smallanthus sonchifolius</name>
    <dbReference type="NCBI Taxonomy" id="185202"/>
    <lineage>
        <taxon>Eukaryota</taxon>
        <taxon>Viridiplantae</taxon>
        <taxon>Streptophyta</taxon>
        <taxon>Embryophyta</taxon>
        <taxon>Tracheophyta</taxon>
        <taxon>Spermatophyta</taxon>
        <taxon>Magnoliopsida</taxon>
        <taxon>eudicotyledons</taxon>
        <taxon>Gunneridae</taxon>
        <taxon>Pentapetalae</taxon>
        <taxon>asterids</taxon>
        <taxon>campanulids</taxon>
        <taxon>Asterales</taxon>
        <taxon>Asteraceae</taxon>
        <taxon>Asteroideae</taxon>
        <taxon>Heliantheae alliance</taxon>
        <taxon>Millerieae</taxon>
        <taxon>Smallanthus</taxon>
    </lineage>
</organism>
<dbReference type="EMBL" id="CM042021">
    <property type="protein sequence ID" value="KAI3818830.1"/>
    <property type="molecule type" value="Genomic_DNA"/>
</dbReference>